<proteinExistence type="predicted"/>
<evidence type="ECO:0000313" key="2">
    <source>
        <dbReference type="Proteomes" id="UP001165960"/>
    </source>
</evidence>
<protein>
    <submittedName>
        <fullName evidence="1">SCF ubiquitin ligase complex subunit</fullName>
    </submittedName>
</protein>
<comment type="caution">
    <text evidence="1">The sequence shown here is derived from an EMBL/GenBank/DDBJ whole genome shotgun (WGS) entry which is preliminary data.</text>
</comment>
<reference evidence="1" key="1">
    <citation type="submission" date="2022-04" db="EMBL/GenBank/DDBJ databases">
        <title>Genome of the entomopathogenic fungus Entomophthora muscae.</title>
        <authorList>
            <person name="Elya C."/>
            <person name="Lovett B.R."/>
            <person name="Lee E."/>
            <person name="Macias A.M."/>
            <person name="Hajek A.E."/>
            <person name="De Bivort B.L."/>
            <person name="Kasson M.T."/>
            <person name="De Fine Licht H.H."/>
            <person name="Stajich J.E."/>
        </authorList>
    </citation>
    <scope>NUCLEOTIDE SEQUENCE</scope>
    <source>
        <strain evidence="1">Berkeley</strain>
    </source>
</reference>
<dbReference type="EMBL" id="QTSX02001536">
    <property type="protein sequence ID" value="KAJ9080642.1"/>
    <property type="molecule type" value="Genomic_DNA"/>
</dbReference>
<organism evidence="1 2">
    <name type="scientific">Entomophthora muscae</name>
    <dbReference type="NCBI Taxonomy" id="34485"/>
    <lineage>
        <taxon>Eukaryota</taxon>
        <taxon>Fungi</taxon>
        <taxon>Fungi incertae sedis</taxon>
        <taxon>Zoopagomycota</taxon>
        <taxon>Entomophthoromycotina</taxon>
        <taxon>Entomophthoromycetes</taxon>
        <taxon>Entomophthorales</taxon>
        <taxon>Entomophthoraceae</taxon>
        <taxon>Entomophthora</taxon>
    </lineage>
</organism>
<dbReference type="Proteomes" id="UP001165960">
    <property type="component" value="Unassembled WGS sequence"/>
</dbReference>
<evidence type="ECO:0000313" key="1">
    <source>
        <dbReference type="EMBL" id="KAJ9080642.1"/>
    </source>
</evidence>
<accession>A0ACC2U2G9</accession>
<keyword evidence="1" id="KW-0436">Ligase</keyword>
<sequence length="407" mass="45334">MYNTSFHSPSAKDAAPKSLQSHSTCSIPGLAESKFLPSVLKKAKSKDDLQLEQSSIISPICLESKLSSRVSLSACQTSPSQEPSLTASLDMERLVSSTGTVNNESAFLPPSEVIPFTPSPTTTIDKSICALCPPEILVQIFSFLSSPVDLATCSMVSRYWYRVASRLIWSRPLLFSLTSLQKLANLFKSGKVPRHCLVKEFNLTNLDETHRNNQMLSFHLSRMMSRVGPSLLELDLGFCKGLKNYDLMCFIPYLSNLTSLNLAGGNRSDIVLTKLVKHCPSLVRLSLSWNSHLTDFGFIELARQCPQMQYLDLTNCAQISDNAVTAISSYCRKLRALSLSYCENVTVESLWNILNRCNVLLVLNTYGCPSVSRSFLDDGPRNFPMVEFNIPGLLPFYFRPSRKQIRG</sequence>
<gene>
    <name evidence="1" type="primary">GRR1</name>
    <name evidence="1" type="ORF">DSO57_1022781</name>
</gene>
<name>A0ACC2U2G9_9FUNG</name>
<keyword evidence="2" id="KW-1185">Reference proteome</keyword>